<dbReference type="PROSITE" id="PS51819">
    <property type="entry name" value="VOC"/>
    <property type="match status" value="1"/>
</dbReference>
<accession>A0ABU7P9S5</accession>
<dbReference type="Pfam" id="PF00903">
    <property type="entry name" value="Glyoxalase"/>
    <property type="match status" value="1"/>
</dbReference>
<dbReference type="PANTHER" id="PTHR36503">
    <property type="entry name" value="BLR2520 PROTEIN"/>
    <property type="match status" value="1"/>
</dbReference>
<dbReference type="Proteomes" id="UP001344658">
    <property type="component" value="Unassembled WGS sequence"/>
</dbReference>
<dbReference type="EMBL" id="JAZEWV010000007">
    <property type="protein sequence ID" value="MEE4542568.1"/>
    <property type="molecule type" value="Genomic_DNA"/>
</dbReference>
<evidence type="ECO:0000313" key="3">
    <source>
        <dbReference type="Proteomes" id="UP001344658"/>
    </source>
</evidence>
<feature type="domain" description="VOC" evidence="1">
    <location>
        <begin position="13"/>
        <end position="136"/>
    </location>
</feature>
<organism evidence="2 3">
    <name type="scientific">Actinacidiphila polyblastidii</name>
    <dbReference type="NCBI Taxonomy" id="3110430"/>
    <lineage>
        <taxon>Bacteria</taxon>
        <taxon>Bacillati</taxon>
        <taxon>Actinomycetota</taxon>
        <taxon>Actinomycetes</taxon>
        <taxon>Kitasatosporales</taxon>
        <taxon>Streptomycetaceae</taxon>
        <taxon>Actinacidiphila</taxon>
    </lineage>
</organism>
<dbReference type="Gene3D" id="3.10.180.10">
    <property type="entry name" value="2,3-Dihydroxybiphenyl 1,2-Dioxygenase, domain 1"/>
    <property type="match status" value="1"/>
</dbReference>
<dbReference type="RefSeq" id="WP_330794502.1">
    <property type="nucleotide sequence ID" value="NZ_JAZEWV010000007.1"/>
</dbReference>
<dbReference type="SUPFAM" id="SSF54593">
    <property type="entry name" value="Glyoxalase/Bleomycin resistance protein/Dihydroxybiphenyl dioxygenase"/>
    <property type="match status" value="1"/>
</dbReference>
<comment type="caution">
    <text evidence="2">The sequence shown here is derived from an EMBL/GenBank/DDBJ whole genome shotgun (WGS) entry which is preliminary data.</text>
</comment>
<dbReference type="InterPro" id="IPR029068">
    <property type="entry name" value="Glyas_Bleomycin-R_OHBP_Dase"/>
</dbReference>
<dbReference type="InterPro" id="IPR037523">
    <property type="entry name" value="VOC_core"/>
</dbReference>
<reference evidence="2 3" key="1">
    <citation type="submission" date="2023-12" db="EMBL/GenBank/DDBJ databases">
        <title>Streptomyces sp. V4-01.</title>
        <authorList>
            <person name="Somphong A."/>
            <person name="Phongsopitanun W."/>
        </authorList>
    </citation>
    <scope>NUCLEOTIDE SEQUENCE [LARGE SCALE GENOMIC DNA]</scope>
    <source>
        <strain evidence="2 3">V4-01</strain>
    </source>
</reference>
<sequence length="138" mass="14777">MNAPRSAPRLSPRLDLIGLVVADMAASLAFYRRLGIDVPPDADAAPHAEATLPGGLRLAWDTVETVRSFDPDWSPATGSRISPAFDCGSPDGVDTVYAELTEAGYHGRLKPWDAFWGQRYAVVHDPDGNAVDLFAALA</sequence>
<name>A0ABU7P9S5_9ACTN</name>
<protein>
    <submittedName>
        <fullName evidence="2">VOC family protein</fullName>
    </submittedName>
</protein>
<gene>
    <name evidence="2" type="ORF">V2S66_11395</name>
</gene>
<evidence type="ECO:0000313" key="2">
    <source>
        <dbReference type="EMBL" id="MEE4542568.1"/>
    </source>
</evidence>
<evidence type="ECO:0000259" key="1">
    <source>
        <dbReference type="PROSITE" id="PS51819"/>
    </source>
</evidence>
<proteinExistence type="predicted"/>
<keyword evidence="3" id="KW-1185">Reference proteome</keyword>
<dbReference type="PANTHER" id="PTHR36503:SF3">
    <property type="entry name" value="BLR0126 PROTEIN"/>
    <property type="match status" value="1"/>
</dbReference>
<dbReference type="InterPro" id="IPR004360">
    <property type="entry name" value="Glyas_Fos-R_dOase_dom"/>
</dbReference>